<dbReference type="InterPro" id="IPR015947">
    <property type="entry name" value="PUA-like_sf"/>
</dbReference>
<evidence type="ECO:0000259" key="1">
    <source>
        <dbReference type="Pfam" id="PF04266"/>
    </source>
</evidence>
<dbReference type="Pfam" id="PF04266">
    <property type="entry name" value="ASCH"/>
    <property type="match status" value="1"/>
</dbReference>
<protein>
    <submittedName>
        <fullName evidence="2">ASCH domain-containing protein</fullName>
    </submittedName>
</protein>
<name>A0AAU0N0J0_9GAMM</name>
<accession>A0AAU0N0J0</accession>
<keyword evidence="3" id="KW-1185">Reference proteome</keyword>
<evidence type="ECO:0000313" key="3">
    <source>
        <dbReference type="Proteomes" id="UP001302477"/>
    </source>
</evidence>
<dbReference type="EMBL" id="CP137555">
    <property type="protein sequence ID" value="WOX05955.1"/>
    <property type="molecule type" value="Genomic_DNA"/>
</dbReference>
<dbReference type="Proteomes" id="UP001302477">
    <property type="component" value="Chromosome"/>
</dbReference>
<dbReference type="RefSeq" id="WP_318954418.1">
    <property type="nucleotide sequence ID" value="NZ_CP137555.1"/>
</dbReference>
<organism evidence="2 3">
    <name type="scientific">Microbulbifer pacificus</name>
    <dbReference type="NCBI Taxonomy" id="407164"/>
    <lineage>
        <taxon>Bacteria</taxon>
        <taxon>Pseudomonadati</taxon>
        <taxon>Pseudomonadota</taxon>
        <taxon>Gammaproteobacteria</taxon>
        <taxon>Cellvibrionales</taxon>
        <taxon>Microbulbiferaceae</taxon>
        <taxon>Microbulbifer</taxon>
    </lineage>
</organism>
<dbReference type="KEGG" id="mpaf:R5R33_02100"/>
<dbReference type="SUPFAM" id="SSF88697">
    <property type="entry name" value="PUA domain-like"/>
    <property type="match status" value="1"/>
</dbReference>
<feature type="domain" description="ASCH" evidence="1">
    <location>
        <begin position="10"/>
        <end position="75"/>
    </location>
</feature>
<reference evidence="2 3" key="1">
    <citation type="submission" date="2023-10" db="EMBL/GenBank/DDBJ databases">
        <title>Description of Microbulbifer bruguierae sp. nov., isolated from the sediments of mangrove plant Bruguiera sexangula and comparative genomic analyses of the genus Microbulbifer.</title>
        <authorList>
            <person name="Long M."/>
        </authorList>
    </citation>
    <scope>NUCLEOTIDE SEQUENCE [LARGE SCALE GENOMIC DNA]</scope>
    <source>
        <strain evidence="2 3">SPO729</strain>
    </source>
</reference>
<sequence>MPEISKALIVDEPWITYLLQGKKAWELRSRKTQYRGWLGLIKKGSGQVVGIARLTGVSEYLNDAELERSLDKHQVGPEVYKRADYKWRFAWKLEDIRALNQPVSYHHKSGAVTWVTLNPEAQVLLKLACGELAISWEHPETSQEKPVNAIGATRVEFEKESVSDRSAGWEGTAGILMKTTNHQNSSSPDGGAERRKVNGVGLGISYVPIARDGSRFLPEVCNGKGHYTVGDKGDEKQFSDYEAALKYLRDMPKAKWRRPNSAGNWGIVSAIDWVKN</sequence>
<proteinExistence type="predicted"/>
<dbReference type="InterPro" id="IPR007374">
    <property type="entry name" value="ASCH_domain"/>
</dbReference>
<gene>
    <name evidence="2" type="ORF">R5R33_02100</name>
</gene>
<evidence type="ECO:0000313" key="2">
    <source>
        <dbReference type="EMBL" id="WOX05955.1"/>
    </source>
</evidence>
<dbReference type="Gene3D" id="2.30.130.30">
    <property type="entry name" value="Hypothetical protein"/>
    <property type="match status" value="1"/>
</dbReference>
<dbReference type="AlphaFoldDB" id="A0AAU0N0J0"/>